<dbReference type="Proteomes" id="UP001151760">
    <property type="component" value="Unassembled WGS sequence"/>
</dbReference>
<comment type="caution">
    <text evidence="1">The sequence shown here is derived from an EMBL/GenBank/DDBJ whole genome shotgun (WGS) entry which is preliminary data.</text>
</comment>
<sequence>MNAERIAERGLHDPERQSVGGNHMIFTDFLKVRYRNKNIDDTTCERHYYQWVSKNSEFNDNGISHEATIKSIRNEVLNEWVMDSFDVEIEYGKTCDDPYSRRFDKYKEVFDNEIEQLANEYDLRIGKKGRGKVYTWETATYSKIWYDEDVHDLRSIETEFPAIVFNDALTSEVTLFYEPTVSPLNDNKIDFRISFDESGDEDYTPTVICFYDLDFFNDFENEFPAIVYNDALTSKLDSSTEPVVIPQHIDEFNLKDETSLSECDKEEQNVLYFNDIFPFNVIYSVDSKLDKDNDDDKIDIKQPSGDMSVKPLSDLINTDVGAYAQGEKIEAGTITTNLTARLPILNPADYDLWLMRIEQYFLMTDYSLWEVIKNGNKVLKRTVGAVEQEYEPTTAEEKQDRRNEIKARATLLMALLNKDQLKFHSYQDENCSWEQ</sequence>
<proteinExistence type="predicted"/>
<keyword evidence="2" id="KW-1185">Reference proteome</keyword>
<reference evidence="1" key="2">
    <citation type="submission" date="2022-01" db="EMBL/GenBank/DDBJ databases">
        <authorList>
            <person name="Yamashiro T."/>
            <person name="Shiraishi A."/>
            <person name="Satake H."/>
            <person name="Nakayama K."/>
        </authorList>
    </citation>
    <scope>NUCLEOTIDE SEQUENCE</scope>
</reference>
<reference evidence="1" key="1">
    <citation type="journal article" date="2022" name="Int. J. Mol. Sci.">
        <title>Draft Genome of Tanacetum Coccineum: Genomic Comparison of Closely Related Tanacetum-Family Plants.</title>
        <authorList>
            <person name="Yamashiro T."/>
            <person name="Shiraishi A."/>
            <person name="Nakayama K."/>
            <person name="Satake H."/>
        </authorList>
    </citation>
    <scope>NUCLEOTIDE SEQUENCE</scope>
</reference>
<accession>A0ABQ5F715</accession>
<organism evidence="1 2">
    <name type="scientific">Tanacetum coccineum</name>
    <dbReference type="NCBI Taxonomy" id="301880"/>
    <lineage>
        <taxon>Eukaryota</taxon>
        <taxon>Viridiplantae</taxon>
        <taxon>Streptophyta</taxon>
        <taxon>Embryophyta</taxon>
        <taxon>Tracheophyta</taxon>
        <taxon>Spermatophyta</taxon>
        <taxon>Magnoliopsida</taxon>
        <taxon>eudicotyledons</taxon>
        <taxon>Gunneridae</taxon>
        <taxon>Pentapetalae</taxon>
        <taxon>asterids</taxon>
        <taxon>campanulids</taxon>
        <taxon>Asterales</taxon>
        <taxon>Asteraceae</taxon>
        <taxon>Asteroideae</taxon>
        <taxon>Anthemideae</taxon>
        <taxon>Anthemidinae</taxon>
        <taxon>Tanacetum</taxon>
    </lineage>
</organism>
<protein>
    <submittedName>
        <fullName evidence="1">Uncharacterized protein</fullName>
    </submittedName>
</protein>
<evidence type="ECO:0000313" key="2">
    <source>
        <dbReference type="Proteomes" id="UP001151760"/>
    </source>
</evidence>
<dbReference type="EMBL" id="BQNB010017040">
    <property type="protein sequence ID" value="GJT58688.1"/>
    <property type="molecule type" value="Genomic_DNA"/>
</dbReference>
<name>A0ABQ5F715_9ASTR</name>
<gene>
    <name evidence="1" type="ORF">Tco_1002221</name>
</gene>
<evidence type="ECO:0000313" key="1">
    <source>
        <dbReference type="EMBL" id="GJT58688.1"/>
    </source>
</evidence>